<dbReference type="EMBL" id="SYUW01000083">
    <property type="protein sequence ID" value="TKF21462.1"/>
    <property type="molecule type" value="Genomic_DNA"/>
</dbReference>
<comment type="caution">
    <text evidence="2">The sequence shown here is derived from an EMBL/GenBank/DDBJ whole genome shotgun (WGS) entry which is preliminary data.</text>
</comment>
<evidence type="ECO:0000313" key="2">
    <source>
        <dbReference type="EMBL" id="TKF21462.1"/>
    </source>
</evidence>
<proteinExistence type="predicted"/>
<dbReference type="Proteomes" id="UP000305234">
    <property type="component" value="Unassembled WGS sequence"/>
</dbReference>
<feature type="transmembrane region" description="Helical" evidence="1">
    <location>
        <begin position="41"/>
        <end position="60"/>
    </location>
</feature>
<name>A0A4U1YLG0_9VIBR</name>
<keyword evidence="1" id="KW-1133">Transmembrane helix</keyword>
<sequence>MQTNAALSGEQRRPPHLTHCAVNTKFKANLKCRALGIRLKCLVSCSFLVAVLTFVCTPLFKD</sequence>
<accession>A0A4U1YLG0</accession>
<dbReference type="AlphaFoldDB" id="A0A4U1YLG0"/>
<protein>
    <submittedName>
        <fullName evidence="2">Uncharacterized protein</fullName>
    </submittedName>
</protein>
<reference evidence="2 3" key="1">
    <citation type="submission" date="2019-04" db="EMBL/GenBank/DDBJ databases">
        <title>A reverse ecology approach based on a biological definition of microbial populations.</title>
        <authorList>
            <person name="Arevalo P."/>
            <person name="Vaninsberghe D."/>
            <person name="Elsherbini J."/>
            <person name="Gore J."/>
            <person name="Polz M."/>
        </authorList>
    </citation>
    <scope>NUCLEOTIDE SEQUENCE [LARGE SCALE GENOMIC DNA]</scope>
    <source>
        <strain evidence="2 3">10N.261.46.E4</strain>
    </source>
</reference>
<keyword evidence="1" id="KW-0472">Membrane</keyword>
<keyword evidence="1" id="KW-0812">Transmembrane</keyword>
<organism evidence="2 3">
    <name type="scientific">Vibrio kanaloae</name>
    <dbReference type="NCBI Taxonomy" id="170673"/>
    <lineage>
        <taxon>Bacteria</taxon>
        <taxon>Pseudomonadati</taxon>
        <taxon>Pseudomonadota</taxon>
        <taxon>Gammaproteobacteria</taxon>
        <taxon>Vibrionales</taxon>
        <taxon>Vibrionaceae</taxon>
        <taxon>Vibrio</taxon>
    </lineage>
</organism>
<evidence type="ECO:0000313" key="3">
    <source>
        <dbReference type="Proteomes" id="UP000305234"/>
    </source>
</evidence>
<gene>
    <name evidence="2" type="ORF">FCV52_20820</name>
</gene>
<evidence type="ECO:0000256" key="1">
    <source>
        <dbReference type="SAM" id="Phobius"/>
    </source>
</evidence>